<keyword evidence="1" id="KW-1133">Transmembrane helix</keyword>
<gene>
    <name evidence="2" type="ORF">WFP14_20470</name>
</gene>
<keyword evidence="1" id="KW-0472">Membrane</keyword>
<dbReference type="EMBL" id="JBBEST010000018">
    <property type="protein sequence ID" value="MFM1348914.1"/>
    <property type="molecule type" value="Genomic_DNA"/>
</dbReference>
<accession>A0ABW9F427</accession>
<evidence type="ECO:0000313" key="3">
    <source>
        <dbReference type="Proteomes" id="UP001629523"/>
    </source>
</evidence>
<protein>
    <submittedName>
        <fullName evidence="2">Phage holin family protein</fullName>
    </submittedName>
</protein>
<sequence>MTIPPVADSQIVTWLIIGGLSAWGGLVRYLLDMKGKQGVWCWVGLLSQIIISSFTGLLGGLLSFENGVSAYMTFIVAGLFGTLGGTALSYLWQRFFPVKGNKS</sequence>
<dbReference type="Proteomes" id="UP001629523">
    <property type="component" value="Unassembled WGS sequence"/>
</dbReference>
<feature type="transmembrane region" description="Helical" evidence="1">
    <location>
        <begin position="38"/>
        <end position="64"/>
    </location>
</feature>
<feature type="transmembrane region" description="Helical" evidence="1">
    <location>
        <begin position="12"/>
        <end position="31"/>
    </location>
</feature>
<name>A0ABW9F427_9GAMM</name>
<comment type="caution">
    <text evidence="2">The sequence shown here is derived from an EMBL/GenBank/DDBJ whole genome shotgun (WGS) entry which is preliminary data.</text>
</comment>
<keyword evidence="1" id="KW-0812">Transmembrane</keyword>
<proteinExistence type="predicted"/>
<reference evidence="2 3" key="1">
    <citation type="journal article" date="2024" name="Infect. Genet. Evol.">
        <title>Characteristics and comparative genome analysis of Yersinia enterocolitica and related species associated with human infections in Switzerland 2019-2023.</title>
        <authorList>
            <person name="Stevens M.J.A."/>
            <person name="Horlbog J.A."/>
            <person name="Diethelm A."/>
            <person name="Stephan R."/>
            <person name="Nuesch-Inderbinen M."/>
        </authorList>
    </citation>
    <scope>NUCLEOTIDE SEQUENCE [LARGE SCALE GENOMIC DNA]</scope>
    <source>
        <strain evidence="2 3">N20-0302</strain>
    </source>
</reference>
<dbReference type="RefSeq" id="WP_076706523.1">
    <property type="nucleotide sequence ID" value="NZ_CABHZK010000003.1"/>
</dbReference>
<evidence type="ECO:0000256" key="1">
    <source>
        <dbReference type="SAM" id="Phobius"/>
    </source>
</evidence>
<evidence type="ECO:0000313" key="2">
    <source>
        <dbReference type="EMBL" id="MFM1348914.1"/>
    </source>
</evidence>
<feature type="transmembrane region" description="Helical" evidence="1">
    <location>
        <begin position="70"/>
        <end position="92"/>
    </location>
</feature>
<dbReference type="InterPro" id="IPR032126">
    <property type="entry name" value="LydA_holin"/>
</dbReference>
<organism evidence="2 3">
    <name type="scientific">Yersinia proxima</name>
    <dbReference type="NCBI Taxonomy" id="2890316"/>
    <lineage>
        <taxon>Bacteria</taxon>
        <taxon>Pseudomonadati</taxon>
        <taxon>Pseudomonadota</taxon>
        <taxon>Gammaproteobacteria</taxon>
        <taxon>Enterobacterales</taxon>
        <taxon>Yersiniaceae</taxon>
        <taxon>Yersinia</taxon>
    </lineage>
</organism>
<dbReference type="Pfam" id="PF16083">
    <property type="entry name" value="Phage_holin_3_3"/>
    <property type="match status" value="1"/>
</dbReference>
<keyword evidence="3" id="KW-1185">Reference proteome</keyword>